<dbReference type="STRING" id="295068.MAQ5080_01024"/>
<sequence>MSSHFINFAQNNVDFGAIESIKATEYNDELIFIGYAVARRPSLN</sequence>
<dbReference type="Proteomes" id="UP000092627">
    <property type="component" value="Unassembled WGS sequence"/>
</dbReference>
<proteinExistence type="predicted"/>
<evidence type="ECO:0000313" key="2">
    <source>
        <dbReference type="Proteomes" id="UP000092627"/>
    </source>
</evidence>
<accession>A0A1A8T9R9</accession>
<dbReference type="AlphaFoldDB" id="A0A1A8T9R9"/>
<gene>
    <name evidence="1" type="ORF">MAQ5080_01024</name>
</gene>
<reference evidence="1 2" key="1">
    <citation type="submission" date="2016-06" db="EMBL/GenBank/DDBJ databases">
        <authorList>
            <person name="Kjaerup R.B."/>
            <person name="Dalgaard T.S."/>
            <person name="Juul-Madsen H.R."/>
        </authorList>
    </citation>
    <scope>NUCLEOTIDE SEQUENCE [LARGE SCALE GENOMIC DNA]</scope>
    <source>
        <strain evidence="1 2">CECT 5080</strain>
    </source>
</reference>
<protein>
    <submittedName>
        <fullName evidence="1">Uncharacterized protein</fullName>
    </submittedName>
</protein>
<name>A0A1A8T9R9_9GAMM</name>
<evidence type="ECO:0000313" key="1">
    <source>
        <dbReference type="EMBL" id="SBS28163.1"/>
    </source>
</evidence>
<keyword evidence="2" id="KW-1185">Reference proteome</keyword>
<dbReference type="EMBL" id="FLOC01000004">
    <property type="protein sequence ID" value="SBS28163.1"/>
    <property type="molecule type" value="Genomic_DNA"/>
</dbReference>
<organism evidence="1 2">
    <name type="scientific">Marinomonas aquimarina</name>
    <dbReference type="NCBI Taxonomy" id="295068"/>
    <lineage>
        <taxon>Bacteria</taxon>
        <taxon>Pseudomonadati</taxon>
        <taxon>Pseudomonadota</taxon>
        <taxon>Gammaproteobacteria</taxon>
        <taxon>Oceanospirillales</taxon>
        <taxon>Oceanospirillaceae</taxon>
        <taxon>Marinomonas</taxon>
    </lineage>
</organism>